<gene>
    <name evidence="4" type="ORF">SAMN05421819_3291</name>
</gene>
<protein>
    <submittedName>
        <fullName evidence="4">Diguanylate cyclase (GGDEF) domain-containing protein/HDIG domain-containing protein</fullName>
    </submittedName>
</protein>
<evidence type="ECO:0000259" key="2">
    <source>
        <dbReference type="PROSITE" id="PS50887"/>
    </source>
</evidence>
<dbReference type="AlphaFoldDB" id="A0A1H6AUN0"/>
<proteinExistence type="predicted"/>
<dbReference type="InterPro" id="IPR043128">
    <property type="entry name" value="Rev_trsase/Diguanyl_cyclase"/>
</dbReference>
<feature type="transmembrane region" description="Helical" evidence="1">
    <location>
        <begin position="7"/>
        <end position="28"/>
    </location>
</feature>
<dbReference type="InterPro" id="IPR003607">
    <property type="entry name" value="HD/PDEase_dom"/>
</dbReference>
<dbReference type="SUPFAM" id="SSF55781">
    <property type="entry name" value="GAF domain-like"/>
    <property type="match status" value="1"/>
</dbReference>
<dbReference type="InterPro" id="IPR052020">
    <property type="entry name" value="Cyclic_di-GMP/3'3'-cGAMP_PDE"/>
</dbReference>
<dbReference type="PROSITE" id="PS51832">
    <property type="entry name" value="HD_GYP"/>
    <property type="match status" value="1"/>
</dbReference>
<dbReference type="InterPro" id="IPR003018">
    <property type="entry name" value="GAF"/>
</dbReference>
<keyword evidence="1" id="KW-0812">Transmembrane</keyword>
<evidence type="ECO:0000259" key="3">
    <source>
        <dbReference type="PROSITE" id="PS51832"/>
    </source>
</evidence>
<dbReference type="PANTHER" id="PTHR45228">
    <property type="entry name" value="CYCLIC DI-GMP PHOSPHODIESTERASE TM_0186-RELATED"/>
    <property type="match status" value="1"/>
</dbReference>
<dbReference type="Proteomes" id="UP000236728">
    <property type="component" value="Unassembled WGS sequence"/>
</dbReference>
<sequence length="816" mass="88523">MPLRAKTLVLLTVAAGLSGLWWSLHFPLQDWGRFGVYLVAVLLSSGLKISMPRGDRKLAFNLPFILLAVVQLAPQQAIALAAVSSLVECLVGIRARFTFTQILFNVANVTAATAACCWAFALGRGHGLDMAPSLAAATVLYFLINTLTVAAVLAWSQGEGALGLWQREFAWYLPFYFVSGTLAVLVVLVGSRLGWLTTLLLLPAIYSVYRAYRTQKRLMADRQDMLEETEALHLRTIEGLAMAIEAKDHNTHEHLLRVRIYASEIGRLLGLEPDQQQALQTASYLHDIGKLAVPEQILNKPGHLTPEEFEKMKIHTVVGADIVERVRFPYPVVPIVRSHHESWDGSGYPDGLSGEEIPIGARVLSVVDCFDALTCDRPYRRGIPLDEAMAIVKARSGTQFDPHIVEVLEKNYVRLEQMAHEGSGDLRRLQTDVVVERGAAPAAGFERDGSTLLDANGADEAGAAPQPILDALGLIAAAGKESQGLFEITQMLGSSLSPSETILVMSSRLRRLLPFDCFALYLISGEGLTLQHVDGPASSCLSMRTIPMGEGLSGYVADCAQPIVNGNPHVEPNYVAAVAGSTGLQSALSIPLTSPTGEVFAVLTLYSTKADAFSREHLRILLALESKFALSLENALRFRQAEQYALVDPLTELPGLRQFRVALDAELNRSRRSGDPFSVAVCDLNQFHQVMEEQGRSAGDNLLRSLAVAFRESCRSYDVVARVGASKFLFLFPAAEGELNTTLAELIEAAVRRVVQGEASAVQLTASIGVACFPNDGSTAEDVLAAADRRMHVEKRRYYATHEAAAAAAISLVAVA</sequence>
<dbReference type="SMART" id="SM00065">
    <property type="entry name" value="GAF"/>
    <property type="match status" value="1"/>
</dbReference>
<dbReference type="Gene3D" id="1.10.3210.10">
    <property type="entry name" value="Hypothetical protein af1432"/>
    <property type="match status" value="1"/>
</dbReference>
<feature type="transmembrane region" description="Helical" evidence="1">
    <location>
        <begin position="169"/>
        <end position="188"/>
    </location>
</feature>
<dbReference type="OrthoDB" id="9804747at2"/>
<dbReference type="EMBL" id="FNVA01000006">
    <property type="protein sequence ID" value="SEG52363.1"/>
    <property type="molecule type" value="Genomic_DNA"/>
</dbReference>
<dbReference type="PROSITE" id="PS50887">
    <property type="entry name" value="GGDEF"/>
    <property type="match status" value="1"/>
</dbReference>
<dbReference type="CDD" id="cd00077">
    <property type="entry name" value="HDc"/>
    <property type="match status" value="1"/>
</dbReference>
<keyword evidence="5" id="KW-1185">Reference proteome</keyword>
<evidence type="ECO:0000256" key="1">
    <source>
        <dbReference type="SAM" id="Phobius"/>
    </source>
</evidence>
<dbReference type="InterPro" id="IPR029016">
    <property type="entry name" value="GAF-like_dom_sf"/>
</dbReference>
<dbReference type="SMART" id="SM00267">
    <property type="entry name" value="GGDEF"/>
    <property type="match status" value="1"/>
</dbReference>
<dbReference type="SUPFAM" id="SSF55073">
    <property type="entry name" value="Nucleotide cyclase"/>
    <property type="match status" value="1"/>
</dbReference>
<accession>A0A1H6AUN0</accession>
<evidence type="ECO:0000313" key="5">
    <source>
        <dbReference type="Proteomes" id="UP000236728"/>
    </source>
</evidence>
<feature type="transmembrane region" description="Helical" evidence="1">
    <location>
        <begin position="102"/>
        <end position="122"/>
    </location>
</feature>
<name>A0A1H6AUN0_9BACT</name>
<dbReference type="SMART" id="SM00471">
    <property type="entry name" value="HDc"/>
    <property type="match status" value="1"/>
</dbReference>
<dbReference type="InterPro" id="IPR000160">
    <property type="entry name" value="GGDEF_dom"/>
</dbReference>
<reference evidence="4 5" key="1">
    <citation type="submission" date="2016-10" db="EMBL/GenBank/DDBJ databases">
        <authorList>
            <person name="de Groot N.N."/>
        </authorList>
    </citation>
    <scope>NUCLEOTIDE SEQUENCE [LARGE SCALE GENOMIC DNA]</scope>
    <source>
        <strain evidence="4 5">DSM 22489</strain>
    </source>
</reference>
<feature type="domain" description="HD-GYP" evidence="3">
    <location>
        <begin position="229"/>
        <end position="424"/>
    </location>
</feature>
<dbReference type="Gene3D" id="3.30.450.40">
    <property type="match status" value="1"/>
</dbReference>
<keyword evidence="1" id="KW-0472">Membrane</keyword>
<dbReference type="NCBIfam" id="TIGR00254">
    <property type="entry name" value="GGDEF"/>
    <property type="match status" value="1"/>
</dbReference>
<dbReference type="Pfam" id="PF13487">
    <property type="entry name" value="HD_5"/>
    <property type="match status" value="1"/>
</dbReference>
<evidence type="ECO:0000313" key="4">
    <source>
        <dbReference type="EMBL" id="SEG52363.1"/>
    </source>
</evidence>
<dbReference type="NCBIfam" id="TIGR00277">
    <property type="entry name" value="HDIG"/>
    <property type="match status" value="1"/>
</dbReference>
<dbReference type="RefSeq" id="WP_160115195.1">
    <property type="nucleotide sequence ID" value="NZ_FNVA01000006.1"/>
</dbReference>
<feature type="transmembrane region" description="Helical" evidence="1">
    <location>
        <begin position="134"/>
        <end position="157"/>
    </location>
</feature>
<dbReference type="Pfam" id="PF13185">
    <property type="entry name" value="GAF_2"/>
    <property type="match status" value="1"/>
</dbReference>
<feature type="domain" description="GGDEF" evidence="2">
    <location>
        <begin position="675"/>
        <end position="809"/>
    </location>
</feature>
<dbReference type="Gene3D" id="3.30.70.270">
    <property type="match status" value="1"/>
</dbReference>
<dbReference type="CDD" id="cd01949">
    <property type="entry name" value="GGDEF"/>
    <property type="match status" value="1"/>
</dbReference>
<dbReference type="SUPFAM" id="SSF109604">
    <property type="entry name" value="HD-domain/PDEase-like"/>
    <property type="match status" value="1"/>
</dbReference>
<dbReference type="InterPro" id="IPR029787">
    <property type="entry name" value="Nucleotide_cyclase"/>
</dbReference>
<keyword evidence="1" id="KW-1133">Transmembrane helix</keyword>
<feature type="transmembrane region" description="Helical" evidence="1">
    <location>
        <begin position="34"/>
        <end position="51"/>
    </location>
</feature>
<dbReference type="Pfam" id="PF00990">
    <property type="entry name" value="GGDEF"/>
    <property type="match status" value="1"/>
</dbReference>
<dbReference type="InterPro" id="IPR037522">
    <property type="entry name" value="HD_GYP_dom"/>
</dbReference>
<dbReference type="InterPro" id="IPR006675">
    <property type="entry name" value="HDIG_dom"/>
</dbReference>
<organism evidence="4 5">
    <name type="scientific">Bryocella elongata</name>
    <dbReference type="NCBI Taxonomy" id="863522"/>
    <lineage>
        <taxon>Bacteria</taxon>
        <taxon>Pseudomonadati</taxon>
        <taxon>Acidobacteriota</taxon>
        <taxon>Terriglobia</taxon>
        <taxon>Terriglobales</taxon>
        <taxon>Acidobacteriaceae</taxon>
        <taxon>Bryocella</taxon>
    </lineage>
</organism>